<feature type="domain" description="PEP-utilising enzyme C-terminal" evidence="18">
    <location>
        <begin position="522"/>
        <end position="870"/>
    </location>
</feature>
<evidence type="ECO:0000256" key="1">
    <source>
        <dbReference type="ARBA" id="ARBA00001946"/>
    </source>
</evidence>
<evidence type="ECO:0000313" key="20">
    <source>
        <dbReference type="Proteomes" id="UP000179258"/>
    </source>
</evidence>
<dbReference type="PANTHER" id="PTHR22931:SF9">
    <property type="entry name" value="PYRUVATE, PHOSPHATE DIKINASE 1, CHLOROPLASTIC"/>
    <property type="match status" value="1"/>
</dbReference>
<proteinExistence type="inferred from homology"/>
<dbReference type="SUPFAM" id="SSF51621">
    <property type="entry name" value="Phosphoenolpyruvate/pyruvate domain"/>
    <property type="match status" value="1"/>
</dbReference>
<protein>
    <recommendedName>
        <fullName evidence="4 11">Pyruvate, phosphate dikinase</fullName>
        <ecNumber evidence="3 11">2.7.9.1</ecNumber>
    </recommendedName>
</protein>
<dbReference type="Pfam" id="PF00391">
    <property type="entry name" value="PEP-utilizers"/>
    <property type="match status" value="1"/>
</dbReference>
<comment type="cofactor">
    <cofactor evidence="1 11 14">
        <name>Mg(2+)</name>
        <dbReference type="ChEBI" id="CHEBI:18420"/>
    </cofactor>
</comment>
<evidence type="ECO:0000256" key="12">
    <source>
        <dbReference type="PIRSR" id="PIRSR000853-1"/>
    </source>
</evidence>
<dbReference type="InterPro" id="IPR002192">
    <property type="entry name" value="PPDK_AMP/ATP-bd"/>
</dbReference>
<dbReference type="InterPro" id="IPR023151">
    <property type="entry name" value="PEP_util_CS"/>
</dbReference>
<evidence type="ECO:0000256" key="9">
    <source>
        <dbReference type="ARBA" id="ARBA00022840"/>
    </source>
</evidence>
<dbReference type="Gene3D" id="1.10.189.10">
    <property type="entry name" value="Pyruvate Phosphate Dikinase, domain 2"/>
    <property type="match status" value="1"/>
</dbReference>
<keyword evidence="5" id="KW-0808">Transferase</keyword>
<feature type="binding site" evidence="13">
    <location>
        <position position="619"/>
    </location>
    <ligand>
        <name>substrate</name>
    </ligand>
</feature>
<dbReference type="GO" id="GO:0005524">
    <property type="term" value="F:ATP binding"/>
    <property type="evidence" value="ECO:0007669"/>
    <property type="project" value="UniProtKB-UniRule"/>
</dbReference>
<evidence type="ECO:0000256" key="13">
    <source>
        <dbReference type="PIRSR" id="PIRSR000853-2"/>
    </source>
</evidence>
<feature type="binding site" evidence="13">
    <location>
        <position position="769"/>
    </location>
    <ligand>
        <name>substrate</name>
    </ligand>
</feature>
<evidence type="ECO:0000256" key="15">
    <source>
        <dbReference type="SAM" id="Coils"/>
    </source>
</evidence>
<dbReference type="InterPro" id="IPR036637">
    <property type="entry name" value="Phosphohistidine_dom_sf"/>
</dbReference>
<dbReference type="NCBIfam" id="TIGR01828">
    <property type="entry name" value="pyru_phos_dikin"/>
    <property type="match status" value="1"/>
</dbReference>
<dbReference type="InterPro" id="IPR040442">
    <property type="entry name" value="Pyrv_kinase-like_dom_sf"/>
</dbReference>
<dbReference type="SUPFAM" id="SSF56059">
    <property type="entry name" value="Glutathione synthetase ATP-binding domain-like"/>
    <property type="match status" value="1"/>
</dbReference>
<dbReference type="InterPro" id="IPR008279">
    <property type="entry name" value="PEP-util_enz_mobile_dom"/>
</dbReference>
<evidence type="ECO:0000259" key="16">
    <source>
        <dbReference type="Pfam" id="PF00391"/>
    </source>
</evidence>
<feature type="domain" description="Pyruvate phosphate dikinase AMP/ATP-binding" evidence="17">
    <location>
        <begin position="305"/>
        <end position="360"/>
    </location>
</feature>
<feature type="binding site" evidence="13">
    <location>
        <position position="562"/>
    </location>
    <ligand>
        <name>substrate</name>
    </ligand>
</feature>
<keyword evidence="7" id="KW-0547">Nucleotide-binding</keyword>
<dbReference type="Proteomes" id="UP000179258">
    <property type="component" value="Unassembled WGS sequence"/>
</dbReference>
<dbReference type="GO" id="GO:0050242">
    <property type="term" value="F:pyruvate, phosphate dikinase activity"/>
    <property type="evidence" value="ECO:0007669"/>
    <property type="project" value="UniProtKB-UniRule"/>
</dbReference>
<evidence type="ECO:0000256" key="10">
    <source>
        <dbReference type="ARBA" id="ARBA00022842"/>
    </source>
</evidence>
<dbReference type="PROSITE" id="PS00742">
    <property type="entry name" value="PEP_ENZYMES_2"/>
    <property type="match status" value="1"/>
</dbReference>
<keyword evidence="19" id="KW-0670">Pyruvate</keyword>
<dbReference type="Pfam" id="PF01326">
    <property type="entry name" value="PPDK_N"/>
    <property type="match status" value="3"/>
</dbReference>
<feature type="binding site" evidence="13">
    <location>
        <position position="768"/>
    </location>
    <ligand>
        <name>substrate</name>
    </ligand>
</feature>
<keyword evidence="10 14" id="KW-0460">Magnesium</keyword>
<sequence length="874" mass="96502">MKTYVYSFSQKKSEGSANLRNLLGGKGANLAQMAKLDLPVPPGFTISTEVCAYFYEHGQRYPRELKKQVEAAVTKIEKDRRQKFGDPQNPLLFSVRSGARISMPGMMDTVLNLGLNEKIAQGLISATGNPRFAWNSYWRFIFMFADVVMGAEKEELSEVLEGLKLERNYKQDIELSAEDWKETAERLKEKVKDLTGKDVPEKPREQLRQAVGAVFQSWNNPRAITYRKLNKIPGEWGTAVNVQSMVFGNLGSDSGSGVGFTRSPATGEKKLYGEFLQNAQGEDVVAGIRTPQPIGEIKKVFPKCYQELLRISKTLERYFRDMQDIEFTIERGKLWMLQTRGGKRTAAAAVKIALDMVAEKMITRKTALLRVDPKSLESFFRPSFDPKAKKNVIAKGLAASPGAAVGEAVFDPAEAVNLAEAGRKVILVRQETSPDDIHGMAAAEGILTARGGMTSHAALVTRGMGKPCVAGCEAVYVDYKKQQFSAGEIIVKKGETISIDGQSGEVMLGEVPTVQPEVGGDIEKLLRWADGARRLGVRANADTPEQAKQARELGAAGIGLCRTEHMFFEESRIPIFQEMIMTADDEEKRASALEKILPLQKSDFLAIFKEMEGYPVIIRLLDPPLHEFLPKSAEEISRLSQQVGISAEAIKQKTEALKEINPMLGHRGCRLGITYPEIYEMQARAIIEAACDMGIQGKKVKPDIMIPLTMDLKEFAILKDKIKKVCEEVLSERKVRLAYKIGTMIELPRAALLAGEIAKEAEFFSFGTNDLTQTTLGVSRDDAGRFLPKYLEEKIFSDDPFISLDTKGVGELIKIGTERGRKTRKNISVGICGEHGGDPDSIVFSHQAGLDYVSCSPFRVPVARLAAAQAVLGV</sequence>
<name>A0A1G2R251_9BACT</name>
<dbReference type="PANTHER" id="PTHR22931">
    <property type="entry name" value="PHOSPHOENOLPYRUVATE DIKINASE-RELATED"/>
    <property type="match status" value="1"/>
</dbReference>
<feature type="binding site" evidence="14">
    <location>
        <position position="770"/>
    </location>
    <ligand>
        <name>Mg(2+)</name>
        <dbReference type="ChEBI" id="CHEBI:18420"/>
    </ligand>
</feature>
<evidence type="ECO:0000259" key="18">
    <source>
        <dbReference type="Pfam" id="PF02896"/>
    </source>
</evidence>
<dbReference type="NCBIfam" id="NF004531">
    <property type="entry name" value="PRK05878.1"/>
    <property type="match status" value="1"/>
</dbReference>
<evidence type="ECO:0000259" key="17">
    <source>
        <dbReference type="Pfam" id="PF01326"/>
    </source>
</evidence>
<evidence type="ECO:0000256" key="11">
    <source>
        <dbReference type="PIRNR" id="PIRNR000853"/>
    </source>
</evidence>
<feature type="domain" description="Pyruvate phosphate dikinase AMP/ATP-binding" evidence="17">
    <location>
        <begin position="64"/>
        <end position="294"/>
    </location>
</feature>
<keyword evidence="9" id="KW-0067">ATP-binding</keyword>
<feature type="binding site" evidence="13">
    <location>
        <position position="770"/>
    </location>
    <ligand>
        <name>substrate</name>
    </ligand>
</feature>
<feature type="active site" description="Tele-phosphohistidine intermediate" evidence="12">
    <location>
        <position position="456"/>
    </location>
</feature>
<evidence type="ECO:0000256" key="7">
    <source>
        <dbReference type="ARBA" id="ARBA00022741"/>
    </source>
</evidence>
<reference evidence="19 20" key="1">
    <citation type="journal article" date="2016" name="Nat. Commun.">
        <title>Thousands of microbial genomes shed light on interconnected biogeochemical processes in an aquifer system.</title>
        <authorList>
            <person name="Anantharaman K."/>
            <person name="Brown C.T."/>
            <person name="Hug L.A."/>
            <person name="Sharon I."/>
            <person name="Castelle C.J."/>
            <person name="Probst A.J."/>
            <person name="Thomas B.C."/>
            <person name="Singh A."/>
            <person name="Wilkins M.J."/>
            <person name="Karaoz U."/>
            <person name="Brodie E.L."/>
            <person name="Williams K.H."/>
            <person name="Hubbard S.S."/>
            <person name="Banfield J.F."/>
        </authorList>
    </citation>
    <scope>NUCLEOTIDE SEQUENCE [LARGE SCALE GENOMIC DNA]</scope>
</reference>
<dbReference type="InterPro" id="IPR013815">
    <property type="entry name" value="ATP_grasp_subdomain_1"/>
</dbReference>
<dbReference type="GO" id="GO:0016301">
    <property type="term" value="F:kinase activity"/>
    <property type="evidence" value="ECO:0007669"/>
    <property type="project" value="UniProtKB-UniRule"/>
</dbReference>
<feature type="binding site" evidence="14">
    <location>
        <position position="746"/>
    </location>
    <ligand>
        <name>Mg(2+)</name>
        <dbReference type="ChEBI" id="CHEBI:18420"/>
    </ligand>
</feature>
<feature type="binding site" evidence="13">
    <location>
        <position position="767"/>
    </location>
    <ligand>
        <name>substrate</name>
    </ligand>
</feature>
<organism evidence="19 20">
    <name type="scientific">Candidatus Wildermuthbacteria bacterium RIFCSPHIGHO2_02_FULL_47_17</name>
    <dbReference type="NCBI Taxonomy" id="1802452"/>
    <lineage>
        <taxon>Bacteria</taxon>
        <taxon>Candidatus Wildermuthiibacteriota</taxon>
    </lineage>
</organism>
<dbReference type="EC" id="2.7.9.1" evidence="3 11"/>
<evidence type="ECO:0000256" key="6">
    <source>
        <dbReference type="ARBA" id="ARBA00022723"/>
    </source>
</evidence>
<evidence type="ECO:0000256" key="4">
    <source>
        <dbReference type="ARBA" id="ARBA00020138"/>
    </source>
</evidence>
<dbReference type="AlphaFoldDB" id="A0A1G2R251"/>
<dbReference type="SUPFAM" id="SSF52009">
    <property type="entry name" value="Phosphohistidine domain"/>
    <property type="match status" value="1"/>
</dbReference>
<dbReference type="Gene3D" id="3.30.1490.20">
    <property type="entry name" value="ATP-grasp fold, A domain"/>
    <property type="match status" value="1"/>
</dbReference>
<evidence type="ECO:0000256" key="14">
    <source>
        <dbReference type="PIRSR" id="PIRSR000853-3"/>
    </source>
</evidence>
<dbReference type="Pfam" id="PF02896">
    <property type="entry name" value="PEP-utilizers_C"/>
    <property type="match status" value="1"/>
</dbReference>
<comment type="catalytic activity">
    <reaction evidence="11">
        <text>pyruvate + phosphate + ATP = phosphoenolpyruvate + AMP + diphosphate + H(+)</text>
        <dbReference type="Rhea" id="RHEA:10756"/>
        <dbReference type="ChEBI" id="CHEBI:15361"/>
        <dbReference type="ChEBI" id="CHEBI:15378"/>
        <dbReference type="ChEBI" id="CHEBI:30616"/>
        <dbReference type="ChEBI" id="CHEBI:33019"/>
        <dbReference type="ChEBI" id="CHEBI:43474"/>
        <dbReference type="ChEBI" id="CHEBI:58702"/>
        <dbReference type="ChEBI" id="CHEBI:456215"/>
        <dbReference type="EC" id="2.7.9.1"/>
    </reaction>
</comment>
<keyword evidence="15" id="KW-0175">Coiled coil</keyword>
<dbReference type="EMBL" id="MHTX01000048">
    <property type="protein sequence ID" value="OHA66964.1"/>
    <property type="molecule type" value="Genomic_DNA"/>
</dbReference>
<accession>A0A1G2R251</accession>
<feature type="domain" description="Pyruvate phosphate dikinase AMP/ATP-binding" evidence="17">
    <location>
        <begin position="21"/>
        <end position="58"/>
    </location>
</feature>
<dbReference type="Gene3D" id="3.50.30.10">
    <property type="entry name" value="Phosphohistidine domain"/>
    <property type="match status" value="1"/>
</dbReference>
<dbReference type="PROSITE" id="PS00370">
    <property type="entry name" value="PEP_ENZYMES_PHOS_SITE"/>
    <property type="match status" value="1"/>
</dbReference>
<feature type="active site" description="Proton donor" evidence="12">
    <location>
        <position position="832"/>
    </location>
</feature>
<evidence type="ECO:0000256" key="5">
    <source>
        <dbReference type="ARBA" id="ARBA00022679"/>
    </source>
</evidence>
<dbReference type="Gene3D" id="3.20.20.60">
    <property type="entry name" value="Phosphoenolpyruvate-binding domains"/>
    <property type="match status" value="1"/>
</dbReference>
<dbReference type="InterPro" id="IPR000121">
    <property type="entry name" value="PEP_util_C"/>
</dbReference>
<evidence type="ECO:0000313" key="19">
    <source>
        <dbReference type="EMBL" id="OHA66964.1"/>
    </source>
</evidence>
<dbReference type="InterPro" id="IPR018274">
    <property type="entry name" value="PEP_util_AS"/>
</dbReference>
<evidence type="ECO:0000256" key="3">
    <source>
        <dbReference type="ARBA" id="ARBA00011994"/>
    </source>
</evidence>
<dbReference type="Gene3D" id="3.30.470.20">
    <property type="entry name" value="ATP-grasp fold, B domain"/>
    <property type="match status" value="1"/>
</dbReference>
<dbReference type="InterPro" id="IPR010121">
    <property type="entry name" value="Pyruvate_phosphate_dikinase"/>
</dbReference>
<feature type="binding site" evidence="13">
    <location>
        <position position="746"/>
    </location>
    <ligand>
        <name>substrate</name>
    </ligand>
</feature>
<dbReference type="PIRSF" id="PIRSF000853">
    <property type="entry name" value="PPDK"/>
    <property type="match status" value="1"/>
</dbReference>
<dbReference type="GO" id="GO:0046872">
    <property type="term" value="F:metal ion binding"/>
    <property type="evidence" value="ECO:0007669"/>
    <property type="project" value="UniProtKB-UniRule"/>
</dbReference>
<evidence type="ECO:0000256" key="2">
    <source>
        <dbReference type="ARBA" id="ARBA00007837"/>
    </source>
</evidence>
<dbReference type="InterPro" id="IPR015813">
    <property type="entry name" value="Pyrv/PenolPyrv_kinase-like_dom"/>
</dbReference>
<comment type="caution">
    <text evidence="19">The sequence shown here is derived from an EMBL/GenBank/DDBJ whole genome shotgun (WGS) entry which is preliminary data.</text>
</comment>
<keyword evidence="8 19" id="KW-0418">Kinase</keyword>
<gene>
    <name evidence="19" type="ORF">A3D59_01925</name>
</gene>
<keyword evidence="6 14" id="KW-0479">Metal-binding</keyword>
<evidence type="ECO:0000256" key="8">
    <source>
        <dbReference type="ARBA" id="ARBA00022777"/>
    </source>
</evidence>
<comment type="similarity">
    <text evidence="2 11">Belongs to the PEP-utilizing enzyme family.</text>
</comment>
<dbReference type="Gene3D" id="1.20.80.30">
    <property type="match status" value="1"/>
</dbReference>
<feature type="coiled-coil region" evidence="15">
    <location>
        <begin position="170"/>
        <end position="197"/>
    </location>
</feature>
<feature type="domain" description="PEP-utilising enzyme mobile" evidence="16">
    <location>
        <begin position="424"/>
        <end position="504"/>
    </location>
</feature>